<dbReference type="PATRIC" id="fig|305.106.peg.4573"/>
<dbReference type="Gene3D" id="3.40.50.2300">
    <property type="match status" value="2"/>
</dbReference>
<dbReference type="InterPro" id="IPR000709">
    <property type="entry name" value="Leu_Ile_Val-bd"/>
</dbReference>
<evidence type="ECO:0000256" key="2">
    <source>
        <dbReference type="ARBA" id="ARBA00022448"/>
    </source>
</evidence>
<keyword evidence="7" id="KW-0614">Plasmid</keyword>
<sequence length="419" mass="45177">MTTPDCIHVDRRTVLKSALAAAAVQLAPAFIRHARGEAPLRIGMVDPLTGVYAAVAQNEVTGARLAAAQINARGGILGRPIELLVEDSANDVGTGVQKARKLIERDQVSFLIGDVNSGIAQAIAQVSNEKKVLHIVSGGHTDTITGSDCKWNVYRVCNTTSMEANAVANLLFSKYGKKWHFITPDYAFGHTLQKAAAADLQKLGGTITGNELTPLGTTDFSAYLIKARAANPDVLLVLPQGSDMVNCLKQIAQFGIGKQMHIAGLQQELESLEAMPPEARVGIWMFEWYWKQPGVPGVDKFVADIRKVNNGKVPTARHWFGFTSVHTLAAIANREKTLDSRKLAEALGGFALADDVKLQPNKCYYRKGDHQLMTSSFVGEALSKPAGDPEDLFRVDHVVAGDQTAPPESATGCTIKWPA</sequence>
<geneLocation type="plasmid" evidence="7">
    <name>pUW386</name>
</geneLocation>
<comment type="similarity">
    <text evidence="1">Belongs to the leucine-binding protein family.</text>
</comment>
<dbReference type="SUPFAM" id="SSF53822">
    <property type="entry name" value="Periplasmic binding protein-like I"/>
    <property type="match status" value="1"/>
</dbReference>
<keyword evidence="4" id="KW-0029">Amino-acid transport</keyword>
<proteinExistence type="inferred from homology"/>
<dbReference type="AlphaFoldDB" id="A0A0S4TXZ1"/>
<dbReference type="GO" id="GO:0006865">
    <property type="term" value="P:amino acid transport"/>
    <property type="evidence" value="ECO:0007669"/>
    <property type="project" value="UniProtKB-KW"/>
</dbReference>
<dbReference type="PRINTS" id="PR00337">
    <property type="entry name" value="LEUILEVALBP"/>
</dbReference>
<evidence type="ECO:0000313" key="7">
    <source>
        <dbReference type="EMBL" id="QCX51784.1"/>
    </source>
</evidence>
<organism evidence="6">
    <name type="scientific">Ralstonia solanacearum</name>
    <name type="common">Pseudomonas solanacearum</name>
    <dbReference type="NCBI Taxonomy" id="305"/>
    <lineage>
        <taxon>Bacteria</taxon>
        <taxon>Pseudomonadati</taxon>
        <taxon>Pseudomonadota</taxon>
        <taxon>Betaproteobacteria</taxon>
        <taxon>Burkholderiales</taxon>
        <taxon>Burkholderiaceae</taxon>
        <taxon>Ralstonia</taxon>
        <taxon>Ralstonia solanacearum species complex</taxon>
    </lineage>
</organism>
<keyword evidence="2" id="KW-0813">Transport</keyword>
<dbReference type="PROSITE" id="PS51318">
    <property type="entry name" value="TAT"/>
    <property type="match status" value="1"/>
</dbReference>
<dbReference type="InterPro" id="IPR028082">
    <property type="entry name" value="Peripla_BP_I"/>
</dbReference>
<evidence type="ECO:0000259" key="5">
    <source>
        <dbReference type="Pfam" id="PF13458"/>
    </source>
</evidence>
<evidence type="ECO:0000256" key="3">
    <source>
        <dbReference type="ARBA" id="ARBA00022729"/>
    </source>
</evidence>
<evidence type="ECO:0000256" key="1">
    <source>
        <dbReference type="ARBA" id="ARBA00010062"/>
    </source>
</evidence>
<feature type="domain" description="Leucine-binding protein" evidence="5">
    <location>
        <begin position="39"/>
        <end position="381"/>
    </location>
</feature>
<dbReference type="Pfam" id="PF13458">
    <property type="entry name" value="Peripla_BP_6"/>
    <property type="match status" value="1"/>
</dbReference>
<dbReference type="InterPro" id="IPR051010">
    <property type="entry name" value="BCAA_transport"/>
</dbReference>
<reference evidence="7 8" key="2">
    <citation type="submission" date="2019-04" db="EMBL/GenBank/DDBJ databases">
        <title>Complete Genome of UW386 and Higher Quality Genome of UW700.</title>
        <authorList>
            <person name="Jacobs J."/>
            <person name="Perez A."/>
            <person name="Steidl O."/>
            <person name="Allen C."/>
        </authorList>
    </citation>
    <scope>NUCLEOTIDE SEQUENCE [LARGE SCALE GENOMIC DNA]</scope>
    <source>
        <strain evidence="7 8">UW386</strain>
        <plasmid evidence="7">pUW386</plasmid>
        <plasmid evidence="8">puw386</plasmid>
    </source>
</reference>
<dbReference type="InterPro" id="IPR028081">
    <property type="entry name" value="Leu-bd"/>
</dbReference>
<keyword evidence="3" id="KW-0732">Signal</keyword>
<evidence type="ECO:0000313" key="6">
    <source>
        <dbReference type="EMBL" id="CUV14916.1"/>
    </source>
</evidence>
<gene>
    <name evidence="7" type="ORF">E7Z57_22540</name>
    <name evidence="6" type="ORF">RUN39_v1_1000011</name>
</gene>
<accession>A0A0S4TXZ1</accession>
<protein>
    <submittedName>
        <fullName evidence="7">ABC transporter substrate-binding protein</fullName>
    </submittedName>
    <submittedName>
        <fullName evidence="6">Putative Leu/Ile/Val-binding periplasmic (PBP) ABC transporter protein</fullName>
    </submittedName>
</protein>
<name>A0A0S4TXZ1_RALSL</name>
<evidence type="ECO:0000313" key="8">
    <source>
        <dbReference type="Proteomes" id="UP000310553"/>
    </source>
</evidence>
<dbReference type="PANTHER" id="PTHR30483">
    <property type="entry name" value="LEUCINE-SPECIFIC-BINDING PROTEIN"/>
    <property type="match status" value="1"/>
</dbReference>
<evidence type="ECO:0000256" key="4">
    <source>
        <dbReference type="ARBA" id="ARBA00022970"/>
    </source>
</evidence>
<geneLocation type="plasmid" evidence="8">
    <name>puw386</name>
</geneLocation>
<dbReference type="PANTHER" id="PTHR30483:SF6">
    <property type="entry name" value="PERIPLASMIC BINDING PROTEIN OF ABC TRANSPORTER FOR NATURAL AMINO ACIDS"/>
    <property type="match status" value="1"/>
</dbReference>
<dbReference type="EMBL" id="CP039340">
    <property type="protein sequence ID" value="QCX51784.1"/>
    <property type="molecule type" value="Genomic_DNA"/>
</dbReference>
<dbReference type="Proteomes" id="UP000310553">
    <property type="component" value="Plasmid pUW386"/>
</dbReference>
<dbReference type="EMBL" id="LN899819">
    <property type="protein sequence ID" value="CUV14916.1"/>
    <property type="molecule type" value="Genomic_DNA"/>
</dbReference>
<dbReference type="InterPro" id="IPR006311">
    <property type="entry name" value="TAT_signal"/>
</dbReference>
<reference evidence="6" key="1">
    <citation type="submission" date="2015-10" db="EMBL/GenBank/DDBJ databases">
        <authorList>
            <person name="Gilbert D.G."/>
        </authorList>
    </citation>
    <scope>NUCLEOTIDE SEQUENCE</scope>
    <source>
        <strain evidence="6">Phyl III-seqv23</strain>
    </source>
</reference>